<evidence type="ECO:0000313" key="4">
    <source>
        <dbReference type="Proteomes" id="UP000654918"/>
    </source>
</evidence>
<feature type="region of interest" description="Disordered" evidence="1">
    <location>
        <begin position="1"/>
        <end position="39"/>
    </location>
</feature>
<feature type="transmembrane region" description="Helical" evidence="2">
    <location>
        <begin position="543"/>
        <end position="569"/>
    </location>
</feature>
<feature type="compositionally biased region" description="Basic and acidic residues" evidence="1">
    <location>
        <begin position="640"/>
        <end position="659"/>
    </location>
</feature>
<keyword evidence="2" id="KW-0812">Transmembrane</keyword>
<keyword evidence="2" id="KW-0472">Membrane</keyword>
<dbReference type="AlphaFoldDB" id="A0A8H6NEY3"/>
<comment type="caution">
    <text evidence="3">The sequence shown here is derived from an EMBL/GenBank/DDBJ whole genome shotgun (WGS) entry which is preliminary data.</text>
</comment>
<reference evidence="3" key="1">
    <citation type="journal article" date="2020" name="Phytopathology">
        <title>Genome Sequence Resources of Colletotrichum truncatum, C. plurivorum, C. musicola, and C. sojae: Four Species Pathogenic to Soybean (Glycine max).</title>
        <authorList>
            <person name="Rogerio F."/>
            <person name="Boufleur T.R."/>
            <person name="Ciampi-Guillardi M."/>
            <person name="Sukno S.A."/>
            <person name="Thon M.R."/>
            <person name="Massola Junior N.S."/>
            <person name="Baroncelli R."/>
        </authorList>
    </citation>
    <scope>NUCLEOTIDE SEQUENCE</scope>
    <source>
        <strain evidence="3">LFN00145</strain>
    </source>
</reference>
<accession>A0A8H6NEY3</accession>
<evidence type="ECO:0000256" key="1">
    <source>
        <dbReference type="SAM" id="MobiDB-lite"/>
    </source>
</evidence>
<sequence>MPQHGSSNDKPDDSPDSGSGSDSNVTYDNSSSHLEGGGHPRELRLSPGLLNQEPMAIKFLSWTWEVVLTALPLFFFTISILALQLNEQVRSTVPYGPKIEEITRLSPTIYPILFAMIAARFYRNAARWHLERPGGVTVSSLEQIVGSSSFASAVERLFVIRTQLVLGLLILLTWAMSPLGGQSSSRLLRIDEKTSSTYEWIYYDVRHYQRSVFFDPDYYTYGPEDIIKALYSGSLLSPRKQHQAYMDLWGRPKIPQWHSDLKQDDEVETWRSVNRDALAAGSDYYTSLIGVNLQGLNLTINSTTKYEFNLESDYIDFNCSLVSLREEEDGLRKISYAQMLNRTAGNLAELVDRKSDAESFVPVLADPINPSASPYILYTSRGNLSDSLYYSVFNCTTDTIDLQTNLVCTAEGCSPQRQRRIRNAHPMAESDLYRRLVALENAVRYWPRITHIRVAYASATENYIANDENAYAEQKFQDWTDVDINIFSKRLTTAFNTIWEAGKDSYNITKSSLALPDNPGEFWTNRTRATVTKTEEAYYVNRFWVVVLMLTTAILQVLAVGGLVLRYLIRGPDILGYASSLTRDNQFASISGGSYLDGAERARSLRDARVQLADVKPDDSCGYIALSVVPFSASAGGDGEGGKGEDQALGPMERKRMYA</sequence>
<organism evidence="3 4">
    <name type="scientific">Colletotrichum plurivorum</name>
    <dbReference type="NCBI Taxonomy" id="2175906"/>
    <lineage>
        <taxon>Eukaryota</taxon>
        <taxon>Fungi</taxon>
        <taxon>Dikarya</taxon>
        <taxon>Ascomycota</taxon>
        <taxon>Pezizomycotina</taxon>
        <taxon>Sordariomycetes</taxon>
        <taxon>Hypocreomycetidae</taxon>
        <taxon>Glomerellales</taxon>
        <taxon>Glomerellaceae</taxon>
        <taxon>Colletotrichum</taxon>
        <taxon>Colletotrichum orchidearum species complex</taxon>
    </lineage>
</organism>
<dbReference type="Proteomes" id="UP000654918">
    <property type="component" value="Unassembled WGS sequence"/>
</dbReference>
<feature type="region of interest" description="Disordered" evidence="1">
    <location>
        <begin position="635"/>
        <end position="659"/>
    </location>
</feature>
<protein>
    <submittedName>
        <fullName evidence="3">Uncharacterized protein</fullName>
    </submittedName>
</protein>
<evidence type="ECO:0000313" key="3">
    <source>
        <dbReference type="EMBL" id="KAF6830914.1"/>
    </source>
</evidence>
<gene>
    <name evidence="3" type="ORF">CPLU01_07103</name>
</gene>
<evidence type="ECO:0000256" key="2">
    <source>
        <dbReference type="SAM" id="Phobius"/>
    </source>
</evidence>
<feature type="transmembrane region" description="Helical" evidence="2">
    <location>
        <begin position="62"/>
        <end position="85"/>
    </location>
</feature>
<dbReference type="EMBL" id="WIGO01000088">
    <property type="protein sequence ID" value="KAF6830914.1"/>
    <property type="molecule type" value="Genomic_DNA"/>
</dbReference>
<feature type="transmembrane region" description="Helical" evidence="2">
    <location>
        <begin position="158"/>
        <end position="176"/>
    </location>
</feature>
<proteinExistence type="predicted"/>
<keyword evidence="2" id="KW-1133">Transmembrane helix</keyword>
<keyword evidence="4" id="KW-1185">Reference proteome</keyword>
<name>A0A8H6NEY3_9PEZI</name>